<dbReference type="PANTHER" id="PTHR13847">
    <property type="entry name" value="SARCOSINE DEHYDROGENASE-RELATED"/>
    <property type="match status" value="1"/>
</dbReference>
<protein>
    <recommendedName>
        <fullName evidence="2">FAD dependent oxidoreductase domain-containing protein</fullName>
    </recommendedName>
</protein>
<evidence type="ECO:0000313" key="3">
    <source>
        <dbReference type="EMBL" id="PJE38765.1"/>
    </source>
</evidence>
<name>A0A2M8J7K9_9RHOB</name>
<sequence length="413" mass="43164">MRGSGGPRPSGYAARVGRRDVTNLPQSAEVIVVGGGIVGLSVALALAETGAKPLLLEAKSFGGAVTGGSLAAIGTHMHGLAEYEIMAHACDLWRAFADRTGNPFEHNPQGQVGFILDSEGMQSGEGWVNEERALGALCRMLTPAELAEVEPNLTGPVLGATYAPDTATVNPFLATRTVLAEARGAGAVALDHAPVANLLVEAGRIAGVRMEDGTQIHATQVVLASGPWSHEISMRAGIALPLVPRQAQCLATLRQPRDTIRRVVSAVESRGGVASGYTQIQQAASGQILFNTVVDFIEAPRGAKDTVREVPSGFVLSSIDTLGMLFPSLSEVPLLRSWVRFEAVSPDARFLAGPLPCEGLWVCAGDNGSGFCRALMLGRFLAGEITGTSVLDADLQADARSLYAPSRHVEATA</sequence>
<dbReference type="AlphaFoldDB" id="A0A2M8J7K9"/>
<comment type="caution">
    <text evidence="3">The sequence shown here is derived from an EMBL/GenBank/DDBJ whole genome shotgun (WGS) entry which is preliminary data.</text>
</comment>
<dbReference type="Pfam" id="PF01266">
    <property type="entry name" value="DAO"/>
    <property type="match status" value="1"/>
</dbReference>
<evidence type="ECO:0000256" key="1">
    <source>
        <dbReference type="ARBA" id="ARBA00023002"/>
    </source>
</evidence>
<reference evidence="3 4" key="1">
    <citation type="journal article" date="2018" name="Int. J. Syst. Evol. Microbiol.">
        <title>Pseudooceanicola lipolyticus sp. nov., a marine alphaproteobacterium, reclassification of Oceanicola flagellatus as Pseudooceanicola flagellatus comb. nov. and emended description of the genus Pseudooceanicola.</title>
        <authorList>
            <person name="Huang M.-M."/>
            <person name="Guo L.-L."/>
            <person name="Wu Y.-H."/>
            <person name="Lai Q.-L."/>
            <person name="Shao Z.-Z."/>
            <person name="Wang C.-S."/>
            <person name="Wu M."/>
            <person name="Xu X.-W."/>
        </authorList>
    </citation>
    <scope>NUCLEOTIDE SEQUENCE [LARGE SCALE GENOMIC DNA]</scope>
    <source>
        <strain evidence="3 4">157</strain>
    </source>
</reference>
<dbReference type="InterPro" id="IPR036188">
    <property type="entry name" value="FAD/NAD-bd_sf"/>
</dbReference>
<dbReference type="Proteomes" id="UP000231553">
    <property type="component" value="Unassembled WGS sequence"/>
</dbReference>
<dbReference type="EMBL" id="PGTB01000001">
    <property type="protein sequence ID" value="PJE38765.1"/>
    <property type="molecule type" value="Genomic_DNA"/>
</dbReference>
<feature type="domain" description="FAD dependent oxidoreductase" evidence="2">
    <location>
        <begin position="30"/>
        <end position="382"/>
    </location>
</feature>
<organism evidence="3 4">
    <name type="scientific">Pseudooceanicola lipolyticus</name>
    <dbReference type="NCBI Taxonomy" id="2029104"/>
    <lineage>
        <taxon>Bacteria</taxon>
        <taxon>Pseudomonadati</taxon>
        <taxon>Pseudomonadota</taxon>
        <taxon>Alphaproteobacteria</taxon>
        <taxon>Rhodobacterales</taxon>
        <taxon>Paracoccaceae</taxon>
        <taxon>Pseudooceanicola</taxon>
    </lineage>
</organism>
<dbReference type="OrthoDB" id="9787190at2"/>
<dbReference type="GO" id="GO:0016491">
    <property type="term" value="F:oxidoreductase activity"/>
    <property type="evidence" value="ECO:0007669"/>
    <property type="project" value="UniProtKB-KW"/>
</dbReference>
<proteinExistence type="predicted"/>
<keyword evidence="4" id="KW-1185">Reference proteome</keyword>
<gene>
    <name evidence="3" type="ORF">CVM52_01165</name>
</gene>
<dbReference type="Gene3D" id="3.50.50.60">
    <property type="entry name" value="FAD/NAD(P)-binding domain"/>
    <property type="match status" value="1"/>
</dbReference>
<accession>A0A2M8J7K9</accession>
<dbReference type="GO" id="GO:0005737">
    <property type="term" value="C:cytoplasm"/>
    <property type="evidence" value="ECO:0007669"/>
    <property type="project" value="TreeGrafter"/>
</dbReference>
<dbReference type="SUPFAM" id="SSF51905">
    <property type="entry name" value="FAD/NAD(P)-binding domain"/>
    <property type="match status" value="1"/>
</dbReference>
<evidence type="ECO:0000259" key="2">
    <source>
        <dbReference type="Pfam" id="PF01266"/>
    </source>
</evidence>
<keyword evidence="1" id="KW-0560">Oxidoreductase</keyword>
<evidence type="ECO:0000313" key="4">
    <source>
        <dbReference type="Proteomes" id="UP000231553"/>
    </source>
</evidence>
<dbReference type="InterPro" id="IPR006076">
    <property type="entry name" value="FAD-dep_OxRdtase"/>
</dbReference>
<dbReference type="Gene3D" id="3.30.9.10">
    <property type="entry name" value="D-Amino Acid Oxidase, subunit A, domain 2"/>
    <property type="match status" value="1"/>
</dbReference>